<evidence type="ECO:0000256" key="9">
    <source>
        <dbReference type="ARBA" id="ARBA00023224"/>
    </source>
</evidence>
<name>A0ABN9M3C6_9NEOB</name>
<keyword evidence="3 10" id="KW-0812">Transmembrane</keyword>
<keyword evidence="6" id="KW-0297">G-protein coupled receptor</keyword>
<feature type="transmembrane region" description="Helical" evidence="10">
    <location>
        <begin position="59"/>
        <end position="82"/>
    </location>
</feature>
<dbReference type="InterPro" id="IPR017452">
    <property type="entry name" value="GPCR_Rhodpsn_7TM"/>
</dbReference>
<keyword evidence="7 10" id="KW-0472">Membrane</keyword>
<evidence type="ECO:0000256" key="4">
    <source>
        <dbReference type="ARBA" id="ARBA00022725"/>
    </source>
</evidence>
<keyword evidence="5 10" id="KW-1133">Transmembrane helix</keyword>
<evidence type="ECO:0000256" key="5">
    <source>
        <dbReference type="ARBA" id="ARBA00022989"/>
    </source>
</evidence>
<evidence type="ECO:0000256" key="3">
    <source>
        <dbReference type="ARBA" id="ARBA00022692"/>
    </source>
</evidence>
<keyword evidence="4" id="KW-0552">Olfaction</keyword>
<sequence length="176" mass="20469">MSRGRRRGEYNNIFYFNSLFYTSDTDTRYHKNIGSRYRNSDTASIGRYPILAVSECSTLVIISFVQFLLTIISYVFIFFAIFKIRSSAGRMKAFSSCTSHLITVILFYGPLMFLYMKPESVESMEEDMLLSMLYIVAVPMLNPLVYSLRNKEVWEAAVTLTKEIKLKVYLRDQKFG</sequence>
<dbReference type="PRINTS" id="PR00245">
    <property type="entry name" value="OLFACTORYR"/>
</dbReference>
<proteinExistence type="predicted"/>
<dbReference type="InterPro" id="IPR050516">
    <property type="entry name" value="Olfactory_GPCR"/>
</dbReference>
<keyword evidence="13" id="KW-1185">Reference proteome</keyword>
<feature type="transmembrane region" description="Helical" evidence="10">
    <location>
        <begin position="128"/>
        <end position="146"/>
    </location>
</feature>
<dbReference type="Gene3D" id="1.20.1070.10">
    <property type="entry name" value="Rhodopsin 7-helix transmembrane proteins"/>
    <property type="match status" value="1"/>
</dbReference>
<keyword evidence="4" id="KW-0716">Sensory transduction</keyword>
<dbReference type="Proteomes" id="UP001176940">
    <property type="component" value="Unassembled WGS sequence"/>
</dbReference>
<dbReference type="SUPFAM" id="SSF81321">
    <property type="entry name" value="Family A G protein-coupled receptor-like"/>
    <property type="match status" value="1"/>
</dbReference>
<gene>
    <name evidence="12" type="ORF">RIMI_LOCUS14953799</name>
</gene>
<protein>
    <recommendedName>
        <fullName evidence="11">G-protein coupled receptors family 1 profile domain-containing protein</fullName>
    </recommendedName>
</protein>
<feature type="domain" description="G-protein coupled receptors family 1 profile" evidence="11">
    <location>
        <begin position="48"/>
        <end position="146"/>
    </location>
</feature>
<dbReference type="Pfam" id="PF13853">
    <property type="entry name" value="7tm_4"/>
    <property type="match status" value="1"/>
</dbReference>
<comment type="caution">
    <text evidence="12">The sequence shown here is derived from an EMBL/GenBank/DDBJ whole genome shotgun (WGS) entry which is preliminary data.</text>
</comment>
<evidence type="ECO:0000256" key="1">
    <source>
        <dbReference type="ARBA" id="ARBA00004651"/>
    </source>
</evidence>
<keyword evidence="9" id="KW-0807">Transducer</keyword>
<evidence type="ECO:0000256" key="7">
    <source>
        <dbReference type="ARBA" id="ARBA00023136"/>
    </source>
</evidence>
<feature type="transmembrane region" description="Helical" evidence="10">
    <location>
        <begin position="94"/>
        <end position="116"/>
    </location>
</feature>
<dbReference type="InterPro" id="IPR000725">
    <property type="entry name" value="Olfact_rcpt"/>
</dbReference>
<evidence type="ECO:0000256" key="2">
    <source>
        <dbReference type="ARBA" id="ARBA00022475"/>
    </source>
</evidence>
<keyword evidence="2" id="KW-1003">Cell membrane</keyword>
<evidence type="ECO:0000256" key="10">
    <source>
        <dbReference type="SAM" id="Phobius"/>
    </source>
</evidence>
<evidence type="ECO:0000256" key="8">
    <source>
        <dbReference type="ARBA" id="ARBA00023170"/>
    </source>
</evidence>
<evidence type="ECO:0000313" key="12">
    <source>
        <dbReference type="EMBL" id="CAJ0954972.1"/>
    </source>
</evidence>
<accession>A0ABN9M3C6</accession>
<dbReference type="PROSITE" id="PS50262">
    <property type="entry name" value="G_PROTEIN_RECEP_F1_2"/>
    <property type="match status" value="1"/>
</dbReference>
<dbReference type="EMBL" id="CAUEEQ010039477">
    <property type="protein sequence ID" value="CAJ0954972.1"/>
    <property type="molecule type" value="Genomic_DNA"/>
</dbReference>
<keyword evidence="8" id="KW-0675">Receptor</keyword>
<evidence type="ECO:0000313" key="13">
    <source>
        <dbReference type="Proteomes" id="UP001176940"/>
    </source>
</evidence>
<evidence type="ECO:0000259" key="11">
    <source>
        <dbReference type="PROSITE" id="PS50262"/>
    </source>
</evidence>
<dbReference type="PANTHER" id="PTHR26452">
    <property type="entry name" value="OLFACTORY RECEPTOR"/>
    <property type="match status" value="1"/>
</dbReference>
<organism evidence="12 13">
    <name type="scientific">Ranitomeya imitator</name>
    <name type="common">mimic poison frog</name>
    <dbReference type="NCBI Taxonomy" id="111125"/>
    <lineage>
        <taxon>Eukaryota</taxon>
        <taxon>Metazoa</taxon>
        <taxon>Chordata</taxon>
        <taxon>Craniata</taxon>
        <taxon>Vertebrata</taxon>
        <taxon>Euteleostomi</taxon>
        <taxon>Amphibia</taxon>
        <taxon>Batrachia</taxon>
        <taxon>Anura</taxon>
        <taxon>Neobatrachia</taxon>
        <taxon>Hyloidea</taxon>
        <taxon>Dendrobatidae</taxon>
        <taxon>Dendrobatinae</taxon>
        <taxon>Ranitomeya</taxon>
    </lineage>
</organism>
<comment type="subcellular location">
    <subcellularLocation>
        <location evidence="1">Cell membrane</location>
        <topology evidence="1">Multi-pass membrane protein</topology>
    </subcellularLocation>
</comment>
<evidence type="ECO:0000256" key="6">
    <source>
        <dbReference type="ARBA" id="ARBA00023040"/>
    </source>
</evidence>
<reference evidence="12" key="1">
    <citation type="submission" date="2023-07" db="EMBL/GenBank/DDBJ databases">
        <authorList>
            <person name="Stuckert A."/>
        </authorList>
    </citation>
    <scope>NUCLEOTIDE SEQUENCE</scope>
</reference>